<feature type="domain" description="YprB ribonuclease H-like" evidence="1">
    <location>
        <begin position="71"/>
        <end position="151"/>
    </location>
</feature>
<dbReference type="EMBL" id="AOHX01000029">
    <property type="protein sequence ID" value="ELY46673.1"/>
    <property type="molecule type" value="Genomic_DNA"/>
</dbReference>
<evidence type="ECO:0000313" key="3">
    <source>
        <dbReference type="Proteomes" id="UP000011661"/>
    </source>
</evidence>
<keyword evidence="3" id="KW-1185">Reference proteome</keyword>
<dbReference type="Gene3D" id="3.30.420.10">
    <property type="entry name" value="Ribonuclease H-like superfamily/Ribonuclease H"/>
    <property type="match status" value="1"/>
</dbReference>
<dbReference type="InterPro" id="IPR012337">
    <property type="entry name" value="RNaseH-like_sf"/>
</dbReference>
<evidence type="ECO:0000313" key="2">
    <source>
        <dbReference type="EMBL" id="ELY46673.1"/>
    </source>
</evidence>
<gene>
    <name evidence="2" type="ORF">C495_06183</name>
</gene>
<dbReference type="Proteomes" id="UP000011661">
    <property type="component" value="Unassembled WGS sequence"/>
</dbReference>
<dbReference type="Pfam" id="PF13482">
    <property type="entry name" value="RNase_H_2"/>
    <property type="match status" value="1"/>
</dbReference>
<dbReference type="InterPro" id="IPR038720">
    <property type="entry name" value="YprB_RNase_H-like_dom"/>
</dbReference>
<dbReference type="RefSeq" id="WP_008161009.1">
    <property type="nucleotide sequence ID" value="NZ_AOHX01000029.1"/>
</dbReference>
<dbReference type="GO" id="GO:0003676">
    <property type="term" value="F:nucleic acid binding"/>
    <property type="evidence" value="ECO:0007669"/>
    <property type="project" value="InterPro"/>
</dbReference>
<dbReference type="OrthoDB" id="323192at2157"/>
<proteinExistence type="predicted"/>
<dbReference type="eggNOG" id="arCOG15273">
    <property type="taxonomic scope" value="Archaea"/>
</dbReference>
<evidence type="ECO:0000259" key="1">
    <source>
        <dbReference type="Pfam" id="PF13482"/>
    </source>
</evidence>
<reference evidence="2 3" key="1">
    <citation type="journal article" date="2014" name="PLoS Genet.">
        <title>Phylogenetically driven sequencing of extremely halophilic archaea reveals strategies for static and dynamic osmo-response.</title>
        <authorList>
            <person name="Becker E.A."/>
            <person name="Seitzer P.M."/>
            <person name="Tritt A."/>
            <person name="Larsen D."/>
            <person name="Krusor M."/>
            <person name="Yao A.I."/>
            <person name="Wu D."/>
            <person name="Madern D."/>
            <person name="Eisen J.A."/>
            <person name="Darling A.E."/>
            <person name="Facciotti M.T."/>
        </authorList>
    </citation>
    <scope>NUCLEOTIDE SEQUENCE [LARGE SCALE GENOMIC DNA]</scope>
    <source>
        <strain evidence="2 3">JCM 14089</strain>
    </source>
</reference>
<dbReference type="InterPro" id="IPR036397">
    <property type="entry name" value="RNaseH_sf"/>
</dbReference>
<comment type="caution">
    <text evidence="2">The sequence shown here is derived from an EMBL/GenBank/DDBJ whole genome shotgun (WGS) entry which is preliminary data.</text>
</comment>
<dbReference type="AlphaFoldDB" id="L9WED8"/>
<dbReference type="SUPFAM" id="SSF53098">
    <property type="entry name" value="Ribonuclease H-like"/>
    <property type="match status" value="1"/>
</dbReference>
<name>L9WED8_9EURY</name>
<sequence length="212" mass="24047">MSQEQRFALDIETIPTCDNPDFGDPSNWSPFAVVLAHEWGDTADVSVLFRNGDSLESEARLYTRSLNWVATRLAAESVGILTYNGAEYDLPILRHRCETLDRELGTSLFERLESLEQRAEHIDLLQMVIAHQGHRMSIDDVLAMLMIDYDVPRWPDGRKVSGEDMLDIGPRIIAQDIDPDVLNAARRYATSDVAPLFDVYDALLRRRGIVED</sequence>
<organism evidence="2 3">
    <name type="scientific">Natronorubrum sulfidifaciens JCM 14089</name>
    <dbReference type="NCBI Taxonomy" id="1230460"/>
    <lineage>
        <taxon>Archaea</taxon>
        <taxon>Methanobacteriati</taxon>
        <taxon>Methanobacteriota</taxon>
        <taxon>Stenosarchaea group</taxon>
        <taxon>Halobacteria</taxon>
        <taxon>Halobacteriales</taxon>
        <taxon>Natrialbaceae</taxon>
        <taxon>Natronorubrum</taxon>
    </lineage>
</organism>
<accession>L9WED8</accession>
<protein>
    <recommendedName>
        <fullName evidence="1">YprB ribonuclease H-like domain-containing protein</fullName>
    </recommendedName>
</protein>